<name>A0A5C5ZIG9_9BACT</name>
<comment type="subunit">
    <text evidence="5 15">Homodimer.</text>
</comment>
<evidence type="ECO:0000256" key="14">
    <source>
        <dbReference type="ARBA" id="ARBA00047891"/>
    </source>
</evidence>
<keyword evidence="11 15" id="KW-0560">Oxidoreductase</keyword>
<comment type="caution">
    <text evidence="18">The sequence shown here is derived from an EMBL/GenBank/DDBJ whole genome shotgun (WGS) entry which is preliminary data.</text>
</comment>
<keyword evidence="12 15" id="KW-0457">Lysine biosynthesis</keyword>
<dbReference type="GO" id="GO:0004073">
    <property type="term" value="F:aspartate-semialdehyde dehydrogenase activity"/>
    <property type="evidence" value="ECO:0007669"/>
    <property type="project" value="UniProtKB-UniRule"/>
</dbReference>
<dbReference type="Pfam" id="PF01118">
    <property type="entry name" value="Semialdhyde_dh"/>
    <property type="match status" value="1"/>
</dbReference>
<feature type="active site" description="Acyl-thioester intermediate" evidence="15 16">
    <location>
        <position position="128"/>
    </location>
</feature>
<feature type="binding site" evidence="15">
    <location>
        <position position="314"/>
    </location>
    <ligand>
        <name>NADP(+)</name>
        <dbReference type="ChEBI" id="CHEBI:58349"/>
    </ligand>
</feature>
<proteinExistence type="inferred from homology"/>
<dbReference type="PIRSF" id="PIRSF000148">
    <property type="entry name" value="ASA_dh"/>
    <property type="match status" value="1"/>
</dbReference>
<feature type="binding site" evidence="15">
    <location>
        <begin position="11"/>
        <end position="14"/>
    </location>
    <ligand>
        <name>NADP(+)</name>
        <dbReference type="ChEBI" id="CHEBI:58349"/>
    </ligand>
</feature>
<dbReference type="RefSeq" id="WP_146402874.1">
    <property type="nucleotide sequence ID" value="NZ_SJPQ01000004.1"/>
</dbReference>
<comment type="caution">
    <text evidence="15">Lacks conserved residue(s) required for the propagation of feature annotation.</text>
</comment>
<dbReference type="GO" id="GO:0050661">
    <property type="term" value="F:NADP binding"/>
    <property type="evidence" value="ECO:0007669"/>
    <property type="project" value="UniProtKB-UniRule"/>
</dbReference>
<dbReference type="AlphaFoldDB" id="A0A5C5ZIG9"/>
<dbReference type="GO" id="GO:0009097">
    <property type="term" value="P:isoleucine biosynthetic process"/>
    <property type="evidence" value="ECO:0007669"/>
    <property type="project" value="UniProtKB-UniRule"/>
</dbReference>
<evidence type="ECO:0000256" key="4">
    <source>
        <dbReference type="ARBA" id="ARBA00010584"/>
    </source>
</evidence>
<evidence type="ECO:0000256" key="2">
    <source>
        <dbReference type="ARBA" id="ARBA00005076"/>
    </source>
</evidence>
<organism evidence="18 19">
    <name type="scientific">Pseudobythopirellula maris</name>
    <dbReference type="NCBI Taxonomy" id="2527991"/>
    <lineage>
        <taxon>Bacteria</taxon>
        <taxon>Pseudomonadati</taxon>
        <taxon>Planctomycetota</taxon>
        <taxon>Planctomycetia</taxon>
        <taxon>Pirellulales</taxon>
        <taxon>Lacipirellulaceae</taxon>
        <taxon>Pseudobythopirellula</taxon>
    </lineage>
</organism>
<dbReference type="HAMAP" id="MF_02121">
    <property type="entry name" value="ASADH"/>
    <property type="match status" value="1"/>
</dbReference>
<dbReference type="GO" id="GO:0051287">
    <property type="term" value="F:NAD binding"/>
    <property type="evidence" value="ECO:0007669"/>
    <property type="project" value="InterPro"/>
</dbReference>
<feature type="binding site" evidence="15">
    <location>
        <begin position="39"/>
        <end position="40"/>
    </location>
    <ligand>
        <name>NADP(+)</name>
        <dbReference type="ChEBI" id="CHEBI:58349"/>
    </ligand>
</feature>
<dbReference type="EMBL" id="SJPQ01000004">
    <property type="protein sequence ID" value="TWT86797.1"/>
    <property type="molecule type" value="Genomic_DNA"/>
</dbReference>
<keyword evidence="19" id="KW-1185">Reference proteome</keyword>
<dbReference type="Gene3D" id="3.30.360.10">
    <property type="entry name" value="Dihydrodipicolinate Reductase, domain 2"/>
    <property type="match status" value="1"/>
</dbReference>
<dbReference type="Proteomes" id="UP000315440">
    <property type="component" value="Unassembled WGS sequence"/>
</dbReference>
<evidence type="ECO:0000256" key="10">
    <source>
        <dbReference type="ARBA" id="ARBA00022915"/>
    </source>
</evidence>
<dbReference type="GO" id="GO:0009088">
    <property type="term" value="P:threonine biosynthetic process"/>
    <property type="evidence" value="ECO:0007669"/>
    <property type="project" value="UniProtKB-UniRule"/>
</dbReference>
<keyword evidence="8 15" id="KW-0791">Threonine biosynthesis</keyword>
<evidence type="ECO:0000256" key="6">
    <source>
        <dbReference type="ARBA" id="ARBA00013120"/>
    </source>
</evidence>
<dbReference type="InterPro" id="IPR012280">
    <property type="entry name" value="Semialdhyde_DH_dimer_dom"/>
</dbReference>
<evidence type="ECO:0000256" key="9">
    <source>
        <dbReference type="ARBA" id="ARBA00022857"/>
    </source>
</evidence>
<gene>
    <name evidence="15 18" type="primary">asd</name>
    <name evidence="18" type="ORF">Mal64_36270</name>
</gene>
<evidence type="ECO:0000313" key="19">
    <source>
        <dbReference type="Proteomes" id="UP000315440"/>
    </source>
</evidence>
<evidence type="ECO:0000259" key="17">
    <source>
        <dbReference type="SMART" id="SM00859"/>
    </source>
</evidence>
<evidence type="ECO:0000256" key="8">
    <source>
        <dbReference type="ARBA" id="ARBA00022697"/>
    </source>
</evidence>
<dbReference type="EC" id="1.2.1.11" evidence="6 15"/>
<dbReference type="UniPathway" id="UPA00051">
    <property type="reaction ID" value="UER00464"/>
</dbReference>
<evidence type="ECO:0000256" key="15">
    <source>
        <dbReference type="HAMAP-Rule" id="MF_02121"/>
    </source>
</evidence>
<comment type="function">
    <text evidence="15">Catalyzes the NADPH-dependent formation of L-aspartate-semialdehyde (L-ASA) by the reductive dephosphorylation of L-aspartyl-4-phosphate.</text>
</comment>
<dbReference type="GO" id="GO:0046983">
    <property type="term" value="F:protein dimerization activity"/>
    <property type="evidence" value="ECO:0007669"/>
    <property type="project" value="InterPro"/>
</dbReference>
<keyword evidence="13 15" id="KW-0486">Methionine biosynthesis</keyword>
<feature type="binding site" evidence="15">
    <location>
        <position position="99"/>
    </location>
    <ligand>
        <name>phosphate</name>
        <dbReference type="ChEBI" id="CHEBI:43474"/>
    </ligand>
</feature>
<feature type="active site" description="Proton acceptor" evidence="15 16">
    <location>
        <position position="241"/>
    </location>
</feature>
<evidence type="ECO:0000256" key="13">
    <source>
        <dbReference type="ARBA" id="ARBA00023167"/>
    </source>
</evidence>
<evidence type="ECO:0000256" key="1">
    <source>
        <dbReference type="ARBA" id="ARBA00005021"/>
    </source>
</evidence>
<evidence type="ECO:0000256" key="11">
    <source>
        <dbReference type="ARBA" id="ARBA00023002"/>
    </source>
</evidence>
<comment type="similarity">
    <text evidence="4 15">Belongs to the aspartate-semialdehyde dehydrogenase family.</text>
</comment>
<dbReference type="PANTHER" id="PTHR46278:SF2">
    <property type="entry name" value="ASPARTATE-SEMIALDEHYDE DEHYDROGENASE"/>
    <property type="match status" value="1"/>
</dbReference>
<dbReference type="NCBIfam" id="TIGR01296">
    <property type="entry name" value="asd_B"/>
    <property type="match status" value="1"/>
</dbReference>
<dbReference type="OrthoDB" id="9805684at2"/>
<evidence type="ECO:0000256" key="3">
    <source>
        <dbReference type="ARBA" id="ARBA00005097"/>
    </source>
</evidence>
<dbReference type="Pfam" id="PF02774">
    <property type="entry name" value="Semialdhyde_dhC"/>
    <property type="match status" value="1"/>
</dbReference>
<keyword evidence="10 15" id="KW-0220">Diaminopimelate biosynthesis</keyword>
<dbReference type="UniPathway" id="UPA00034">
    <property type="reaction ID" value="UER00016"/>
</dbReference>
<feature type="binding site" evidence="15">
    <location>
        <position position="155"/>
    </location>
    <ligand>
        <name>substrate</name>
    </ligand>
</feature>
<keyword evidence="7 15" id="KW-0028">Amino-acid biosynthesis</keyword>
<feature type="domain" description="Semialdehyde dehydrogenase NAD-binding" evidence="17">
    <location>
        <begin position="4"/>
        <end position="119"/>
    </location>
</feature>
<dbReference type="NCBIfam" id="NF011456">
    <property type="entry name" value="PRK14874.1"/>
    <property type="match status" value="1"/>
</dbReference>
<keyword evidence="9 15" id="KW-0521">NADP</keyword>
<reference evidence="18 19" key="1">
    <citation type="submission" date="2019-02" db="EMBL/GenBank/DDBJ databases">
        <title>Deep-cultivation of Planctomycetes and their phenomic and genomic characterization uncovers novel biology.</title>
        <authorList>
            <person name="Wiegand S."/>
            <person name="Jogler M."/>
            <person name="Boedeker C."/>
            <person name="Pinto D."/>
            <person name="Vollmers J."/>
            <person name="Rivas-Marin E."/>
            <person name="Kohn T."/>
            <person name="Peeters S.H."/>
            <person name="Heuer A."/>
            <person name="Rast P."/>
            <person name="Oberbeckmann S."/>
            <person name="Bunk B."/>
            <person name="Jeske O."/>
            <person name="Meyerdierks A."/>
            <person name="Storesund J.E."/>
            <person name="Kallscheuer N."/>
            <person name="Luecker S."/>
            <person name="Lage O.M."/>
            <person name="Pohl T."/>
            <person name="Merkel B.J."/>
            <person name="Hornburger P."/>
            <person name="Mueller R.-W."/>
            <person name="Bruemmer F."/>
            <person name="Labrenz M."/>
            <person name="Spormann A.M."/>
            <person name="Op Den Camp H."/>
            <person name="Overmann J."/>
            <person name="Amann R."/>
            <person name="Jetten M.S.M."/>
            <person name="Mascher T."/>
            <person name="Medema M.H."/>
            <person name="Devos D.P."/>
            <person name="Kaster A.-K."/>
            <person name="Ovreas L."/>
            <person name="Rohde M."/>
            <person name="Galperin M.Y."/>
            <person name="Jogler C."/>
        </authorList>
    </citation>
    <scope>NUCLEOTIDE SEQUENCE [LARGE SCALE GENOMIC DNA]</scope>
    <source>
        <strain evidence="18 19">Mal64</strain>
    </source>
</reference>
<dbReference type="UniPathway" id="UPA00050">
    <property type="reaction ID" value="UER00463"/>
</dbReference>
<dbReference type="GO" id="GO:0071266">
    <property type="term" value="P:'de novo' L-methionine biosynthetic process"/>
    <property type="evidence" value="ECO:0007669"/>
    <property type="project" value="UniProtKB-UniRule"/>
</dbReference>
<dbReference type="SUPFAM" id="SSF51735">
    <property type="entry name" value="NAD(P)-binding Rossmann-fold domains"/>
    <property type="match status" value="1"/>
</dbReference>
<sequence>MFETIAIVGATGAVGGIIRKLLEERKFPHQRIKFLASKRSAGTKLTFGGAEHTVEELTPEVFADIDLAIGSTPDDIAKEFVPWAKQHGCVVVDESGYWRMDPNVPLVVPEVNPDAALAHKGVIASPNCSTTQMVLAMKPLHDAGRIRRVVVSTYQATSGAGVAGQRDLESGTRAALDGAKHDYEAFAHPIAFNCIPQIGSAKHMGYTSEEMKMVHETHKIFGDESIRVCPTCVRVPVSNCHSESILVETEHKISVDEARALFAGTPGVKVVDDLGAGQYPMPLDCDGDDHTFIGRIREDLSSDHGLAFWCVSDNLRKGAATNAVQIAELLVERGATV</sequence>
<dbReference type="InterPro" id="IPR012080">
    <property type="entry name" value="Asp_semialdehyde_DH"/>
</dbReference>
<evidence type="ECO:0000313" key="18">
    <source>
        <dbReference type="EMBL" id="TWT86797.1"/>
    </source>
</evidence>
<dbReference type="SMART" id="SM00859">
    <property type="entry name" value="Semialdhyde_dh"/>
    <property type="match status" value="1"/>
</dbReference>
<comment type="pathway">
    <text evidence="1 15">Amino-acid biosynthesis; L-methionine biosynthesis via de novo pathway; L-homoserine from L-aspartate: step 2/3.</text>
</comment>
<protein>
    <recommendedName>
        <fullName evidence="6 15">Aspartate-semialdehyde dehydrogenase</fullName>
        <shortName evidence="15">ASA dehydrogenase</shortName>
        <shortName evidence="15">ASADH</shortName>
        <ecNumber evidence="6 15">1.2.1.11</ecNumber>
    </recommendedName>
    <alternativeName>
        <fullName evidence="15">Aspartate-beta-semialdehyde dehydrogenase</fullName>
    </alternativeName>
</protein>
<accession>A0A5C5ZIG9</accession>
<dbReference type="CDD" id="cd02316">
    <property type="entry name" value="VcASADH2_like_N"/>
    <property type="match status" value="1"/>
</dbReference>
<dbReference type="CDD" id="cd18131">
    <property type="entry name" value="ASADH_C_bac_euk_like"/>
    <property type="match status" value="1"/>
</dbReference>
<comment type="catalytic activity">
    <reaction evidence="14 15">
        <text>L-aspartate 4-semialdehyde + phosphate + NADP(+) = 4-phospho-L-aspartate + NADPH + H(+)</text>
        <dbReference type="Rhea" id="RHEA:24284"/>
        <dbReference type="ChEBI" id="CHEBI:15378"/>
        <dbReference type="ChEBI" id="CHEBI:43474"/>
        <dbReference type="ChEBI" id="CHEBI:57535"/>
        <dbReference type="ChEBI" id="CHEBI:57783"/>
        <dbReference type="ChEBI" id="CHEBI:58349"/>
        <dbReference type="ChEBI" id="CHEBI:537519"/>
        <dbReference type="EC" id="1.2.1.11"/>
    </reaction>
</comment>
<comment type="pathway">
    <text evidence="3 15">Amino-acid biosynthesis; L-threonine biosynthesis; L-threonine from L-aspartate: step 2/5.</text>
</comment>
<dbReference type="GO" id="GO:0019877">
    <property type="term" value="P:diaminopimelate biosynthetic process"/>
    <property type="evidence" value="ECO:0007669"/>
    <property type="project" value="UniProtKB-UniRule"/>
</dbReference>
<evidence type="ECO:0000256" key="12">
    <source>
        <dbReference type="ARBA" id="ARBA00023154"/>
    </source>
</evidence>
<evidence type="ECO:0000256" key="7">
    <source>
        <dbReference type="ARBA" id="ARBA00022605"/>
    </source>
</evidence>
<dbReference type="PANTHER" id="PTHR46278">
    <property type="entry name" value="DEHYDROGENASE, PUTATIVE-RELATED"/>
    <property type="match status" value="1"/>
</dbReference>
<dbReference type="InterPro" id="IPR005986">
    <property type="entry name" value="Asp_semialdehyde_DH_beta"/>
</dbReference>
<evidence type="ECO:0000256" key="16">
    <source>
        <dbReference type="PIRSR" id="PIRSR000148-1"/>
    </source>
</evidence>
<comment type="pathway">
    <text evidence="2 15">Amino-acid biosynthesis; L-lysine biosynthesis via DAP pathway; (S)-tetrahydrodipicolinate from L-aspartate: step 2/4.</text>
</comment>
<dbReference type="Gene3D" id="3.40.50.720">
    <property type="entry name" value="NAD(P)-binding Rossmann-like Domain"/>
    <property type="match status" value="1"/>
</dbReference>
<dbReference type="SUPFAM" id="SSF55347">
    <property type="entry name" value="Glyceraldehyde-3-phosphate dehydrogenase-like, C-terminal domain"/>
    <property type="match status" value="1"/>
</dbReference>
<dbReference type="InterPro" id="IPR000534">
    <property type="entry name" value="Semialdehyde_DH_NAD-bd"/>
</dbReference>
<dbReference type="InterPro" id="IPR036291">
    <property type="entry name" value="NAD(P)-bd_dom_sf"/>
</dbReference>
<feature type="binding site" evidence="15">
    <location>
        <begin position="158"/>
        <end position="159"/>
    </location>
    <ligand>
        <name>NADP(+)</name>
        <dbReference type="ChEBI" id="CHEBI:58349"/>
    </ligand>
</feature>
<dbReference type="GO" id="GO:0009089">
    <property type="term" value="P:lysine biosynthetic process via diaminopimelate"/>
    <property type="evidence" value="ECO:0007669"/>
    <property type="project" value="UniProtKB-UniRule"/>
</dbReference>
<feature type="binding site" evidence="15">
    <location>
        <position position="234"/>
    </location>
    <ligand>
        <name>substrate</name>
    </ligand>
</feature>
<evidence type="ECO:0000256" key="5">
    <source>
        <dbReference type="ARBA" id="ARBA00011738"/>
    </source>
</evidence>